<protein>
    <recommendedName>
        <fullName evidence="3">F-box/kelch-repeat protein</fullName>
    </recommendedName>
</protein>
<dbReference type="AlphaFoldDB" id="A0A8K0HLV5"/>
<dbReference type="OrthoDB" id="913353at2759"/>
<keyword evidence="2" id="KW-1185">Reference proteome</keyword>
<evidence type="ECO:0000313" key="1">
    <source>
        <dbReference type="EMBL" id="KAF3455142.1"/>
    </source>
</evidence>
<evidence type="ECO:0000313" key="2">
    <source>
        <dbReference type="Proteomes" id="UP000796880"/>
    </source>
</evidence>
<evidence type="ECO:0008006" key="3">
    <source>
        <dbReference type="Google" id="ProtNLM"/>
    </source>
</evidence>
<sequence length="98" mass="10995">MFGEEECVVLEDLVIKILILPAHNSLLRPDSSSAVGFGFDPQSKDYKVVQIHKNGQDMMEVGVYSLKTHSWRELSGFPGRFVYSNRAHAYDGVFSNGM</sequence>
<reference evidence="1" key="1">
    <citation type="submission" date="2020-03" db="EMBL/GenBank/DDBJ databases">
        <title>A high-quality chromosome-level genome assembly of a woody plant with both climbing and erect habits, Rhamnella rubrinervis.</title>
        <authorList>
            <person name="Lu Z."/>
            <person name="Yang Y."/>
            <person name="Zhu X."/>
            <person name="Sun Y."/>
        </authorList>
    </citation>
    <scope>NUCLEOTIDE SEQUENCE</scope>
    <source>
        <strain evidence="1">BYM</strain>
        <tissue evidence="1">Leaf</tissue>
    </source>
</reference>
<dbReference type="Proteomes" id="UP000796880">
    <property type="component" value="Unassembled WGS sequence"/>
</dbReference>
<name>A0A8K0HLV5_9ROSA</name>
<organism evidence="1 2">
    <name type="scientific">Rhamnella rubrinervis</name>
    <dbReference type="NCBI Taxonomy" id="2594499"/>
    <lineage>
        <taxon>Eukaryota</taxon>
        <taxon>Viridiplantae</taxon>
        <taxon>Streptophyta</taxon>
        <taxon>Embryophyta</taxon>
        <taxon>Tracheophyta</taxon>
        <taxon>Spermatophyta</taxon>
        <taxon>Magnoliopsida</taxon>
        <taxon>eudicotyledons</taxon>
        <taxon>Gunneridae</taxon>
        <taxon>Pentapetalae</taxon>
        <taxon>rosids</taxon>
        <taxon>fabids</taxon>
        <taxon>Rosales</taxon>
        <taxon>Rhamnaceae</taxon>
        <taxon>rhamnoid group</taxon>
        <taxon>Rhamneae</taxon>
        <taxon>Rhamnella</taxon>
    </lineage>
</organism>
<accession>A0A8K0HLV5</accession>
<proteinExistence type="predicted"/>
<comment type="caution">
    <text evidence="1">The sequence shown here is derived from an EMBL/GenBank/DDBJ whole genome shotgun (WGS) entry which is preliminary data.</text>
</comment>
<gene>
    <name evidence="1" type="ORF">FNV43_RR05590</name>
</gene>
<dbReference type="EMBL" id="VOIH02000002">
    <property type="protein sequence ID" value="KAF3455142.1"/>
    <property type="molecule type" value="Genomic_DNA"/>
</dbReference>